<dbReference type="AlphaFoldDB" id="A0A5D4SFE6"/>
<evidence type="ECO:0000313" key="2">
    <source>
        <dbReference type="EMBL" id="TYS60722.1"/>
    </source>
</evidence>
<dbReference type="Gene3D" id="3.30.300.180">
    <property type="match status" value="1"/>
</dbReference>
<name>A0A5D4SFE6_9BACI</name>
<evidence type="ECO:0000259" key="1">
    <source>
        <dbReference type="Pfam" id="PF11638"/>
    </source>
</evidence>
<dbReference type="EMBL" id="VTES01000006">
    <property type="protein sequence ID" value="TYS60722.1"/>
    <property type="molecule type" value="Genomic_DNA"/>
</dbReference>
<feature type="domain" description="DnaA N-terminal" evidence="1">
    <location>
        <begin position="280"/>
        <end position="335"/>
    </location>
</feature>
<reference evidence="2 3" key="1">
    <citation type="submission" date="2019-08" db="EMBL/GenBank/DDBJ databases">
        <title>Bacillus genomes from the desert of Cuatro Cienegas, Coahuila.</title>
        <authorList>
            <person name="Olmedo-Alvarez G."/>
        </authorList>
    </citation>
    <scope>NUCLEOTIDE SEQUENCE [LARGE SCALE GENOMIC DNA]</scope>
    <source>
        <strain evidence="2 3">CH37_1T</strain>
    </source>
</reference>
<dbReference type="InterPro" id="IPR024633">
    <property type="entry name" value="DnaA_N_dom"/>
</dbReference>
<evidence type="ECO:0000313" key="3">
    <source>
        <dbReference type="Proteomes" id="UP000323732"/>
    </source>
</evidence>
<dbReference type="InterPro" id="IPR038454">
    <property type="entry name" value="DnaA_N_sf"/>
</dbReference>
<sequence length="351" mass="41389">MTCSIPFVVTKWRGLPVTESPGNINLKGQPYPLVYYRAIKDNVTIEKSRWKNKDGEMQQFYYHDPVMKKIIFNEEKVKGFSLDGLGQNLEFEDRHFTLIHNYLIRFWQHFLKADGLALFITLKSYCIDKDYCWPSLSTLQLECGFGSINTLKKKLTLLENLGFVFRFNCMSKEDRKINMEESPIFKVRKRVPFLPKELYEELPEELRTKHDSFMKNYMAAYDPENLAHKIDFDSIYEDFLGQGESLAKNSKRASKGIPKLQQMNIKETMTKNDEEITIFILDYIKSHISKPSFETWFQHCLFKLRENILTVYCQSDFSASWINDRHKDLIDSALTEKHIKPFDIKICSVKE</sequence>
<dbReference type="Proteomes" id="UP000323732">
    <property type="component" value="Unassembled WGS sequence"/>
</dbReference>
<protein>
    <recommendedName>
        <fullName evidence="1">DnaA N-terminal domain-containing protein</fullName>
    </recommendedName>
</protein>
<accession>A0A5D4SFE6</accession>
<dbReference type="Pfam" id="PF11638">
    <property type="entry name" value="DnaA_N"/>
    <property type="match status" value="1"/>
</dbReference>
<proteinExistence type="predicted"/>
<comment type="caution">
    <text evidence="2">The sequence shown here is derived from an EMBL/GenBank/DDBJ whole genome shotgun (WGS) entry which is preliminary data.</text>
</comment>
<gene>
    <name evidence="2" type="ORF">FZD47_20355</name>
</gene>
<organism evidence="2 3">
    <name type="scientific">Bacillus infantis</name>
    <dbReference type="NCBI Taxonomy" id="324767"/>
    <lineage>
        <taxon>Bacteria</taxon>
        <taxon>Bacillati</taxon>
        <taxon>Bacillota</taxon>
        <taxon>Bacilli</taxon>
        <taxon>Bacillales</taxon>
        <taxon>Bacillaceae</taxon>
        <taxon>Bacillus</taxon>
    </lineage>
</organism>